<evidence type="ECO:0000256" key="2">
    <source>
        <dbReference type="ARBA" id="ARBA00022840"/>
    </source>
</evidence>
<name>A0A0L0P3E6_CANAR</name>
<dbReference type="GO" id="GO:0035556">
    <property type="term" value="P:intracellular signal transduction"/>
    <property type="evidence" value="ECO:0007669"/>
    <property type="project" value="TreeGrafter"/>
</dbReference>
<evidence type="ECO:0000259" key="4">
    <source>
        <dbReference type="PROSITE" id="PS50011"/>
    </source>
</evidence>
<dbReference type="PROSITE" id="PS00108">
    <property type="entry name" value="PROTEIN_KINASE_ST"/>
    <property type="match status" value="1"/>
</dbReference>
<dbReference type="VEuPathDB" id="FungiDB:CJJ07_004435"/>
<dbReference type="SMART" id="SM00220">
    <property type="entry name" value="S_TKc"/>
    <property type="match status" value="1"/>
</dbReference>
<feature type="domain" description="Protein kinase" evidence="4">
    <location>
        <begin position="19"/>
        <end position="312"/>
    </location>
</feature>
<dbReference type="GO" id="GO:0005524">
    <property type="term" value="F:ATP binding"/>
    <property type="evidence" value="ECO:0007669"/>
    <property type="project" value="UniProtKB-KW"/>
</dbReference>
<sequence length="471" mass="53658">MSAAHDAYESLQCLLNGKYRYVGPIQKGSFGKVTLAENTDTGTKVALKAMLKSSKEVARMARHEISILQALGSGNPHICQLVDHFETSEYIVLALEYCENGDLYDVIHSESASHPRAVDVWKLAKEIYLGVSYAHGKGIYHRDLKPENILFTIDGTVKICDWGLATTSRLSSDFNVGTEKYMAPECFSNSALAGSSYKIDCKYTDYWSFGITLLTAVFGTSPFKPVRANDDVWGSADTFRRKNKSVKKSLESDYNFKNFVLYNKPEVLYDIYPSMNENCFRIFMKLLKVGGVDEDIESYVRKIERRDLDAFIQDLEENWKYGLTVWEEDELYEYEEDGVEDLFDMDGFTDLTKRTEYNEEEEGEEEEEEQENTQDNDKYAAGGFAVPETTTALVQVPVVKQHSLPVPSLVESTYQPKLWYDLQDELDDTEFNKLFSTLSVKSVTPIPIEETNKSMDEDGRNIRIVEKEVMA</sequence>
<organism evidence="5 6">
    <name type="scientific">Candidozyma auris</name>
    <name type="common">Yeast</name>
    <name type="synonym">Candida auris</name>
    <dbReference type="NCBI Taxonomy" id="498019"/>
    <lineage>
        <taxon>Eukaryota</taxon>
        <taxon>Fungi</taxon>
        <taxon>Dikarya</taxon>
        <taxon>Ascomycota</taxon>
        <taxon>Saccharomycotina</taxon>
        <taxon>Pichiomycetes</taxon>
        <taxon>Metschnikowiaceae</taxon>
        <taxon>Candidozyma</taxon>
    </lineage>
</organism>
<dbReference type="VEuPathDB" id="FungiDB:CJJ09_000665"/>
<evidence type="ECO:0000256" key="1">
    <source>
        <dbReference type="ARBA" id="ARBA00022741"/>
    </source>
</evidence>
<dbReference type="InterPro" id="IPR000719">
    <property type="entry name" value="Prot_kinase_dom"/>
</dbReference>
<dbReference type="EMBL" id="LGST01000016">
    <property type="protein sequence ID" value="KNE00888.1"/>
    <property type="molecule type" value="Genomic_DNA"/>
</dbReference>
<protein>
    <recommendedName>
        <fullName evidence="4">Protein kinase domain-containing protein</fullName>
    </recommendedName>
</protein>
<accession>A0A0L0P3E6</accession>
<evidence type="ECO:0000256" key="3">
    <source>
        <dbReference type="SAM" id="MobiDB-lite"/>
    </source>
</evidence>
<evidence type="ECO:0000313" key="6">
    <source>
        <dbReference type="Proteomes" id="UP000037122"/>
    </source>
</evidence>
<evidence type="ECO:0000313" key="5">
    <source>
        <dbReference type="EMBL" id="KNE00888.1"/>
    </source>
</evidence>
<dbReference type="Proteomes" id="UP000037122">
    <property type="component" value="Unassembled WGS sequence"/>
</dbReference>
<feature type="compositionally biased region" description="Acidic residues" evidence="3">
    <location>
        <begin position="358"/>
        <end position="374"/>
    </location>
</feature>
<dbReference type="SUPFAM" id="SSF56112">
    <property type="entry name" value="Protein kinase-like (PK-like)"/>
    <property type="match status" value="1"/>
</dbReference>
<dbReference type="VEuPathDB" id="FungiDB:B9J08_003441"/>
<dbReference type="Pfam" id="PF00069">
    <property type="entry name" value="Pkinase"/>
    <property type="match status" value="1"/>
</dbReference>
<dbReference type="InterPro" id="IPR008271">
    <property type="entry name" value="Ser/Thr_kinase_AS"/>
</dbReference>
<keyword evidence="1" id="KW-0547">Nucleotide-binding</keyword>
<feature type="region of interest" description="Disordered" evidence="3">
    <location>
        <begin position="355"/>
        <end position="376"/>
    </location>
</feature>
<dbReference type="PANTHER" id="PTHR24346:SF30">
    <property type="entry name" value="MATERNAL EMBRYONIC LEUCINE ZIPPER KINASE"/>
    <property type="match status" value="1"/>
</dbReference>
<proteinExistence type="predicted"/>
<reference evidence="6" key="1">
    <citation type="journal article" date="2015" name="BMC Genomics">
        <title>Draft genome of a commonly misdiagnosed multidrug resistant pathogen Candida auris.</title>
        <authorList>
            <person name="Chatterjee S."/>
            <person name="Alampalli S.V."/>
            <person name="Nageshan R.K."/>
            <person name="Chettiar S.T."/>
            <person name="Joshi S."/>
            <person name="Tatu U.S."/>
        </authorList>
    </citation>
    <scope>NUCLEOTIDE SEQUENCE [LARGE SCALE GENOMIC DNA]</scope>
    <source>
        <strain evidence="6">6684</strain>
    </source>
</reference>
<comment type="caution">
    <text evidence="5">The sequence shown here is derived from an EMBL/GenBank/DDBJ whole genome shotgun (WGS) entry which is preliminary data.</text>
</comment>
<dbReference type="Gene3D" id="1.10.510.10">
    <property type="entry name" value="Transferase(Phosphotransferase) domain 1"/>
    <property type="match status" value="1"/>
</dbReference>
<gene>
    <name evidence="5" type="ORF">QG37_01757</name>
</gene>
<dbReference type="AlphaFoldDB" id="A0A0L0P3E6"/>
<dbReference type="PROSITE" id="PS50011">
    <property type="entry name" value="PROTEIN_KINASE_DOM"/>
    <property type="match status" value="1"/>
</dbReference>
<dbReference type="VEuPathDB" id="FungiDB:QG37_01757"/>
<dbReference type="VEuPathDB" id="FungiDB:CJI97_003515"/>
<dbReference type="GO" id="GO:0005737">
    <property type="term" value="C:cytoplasm"/>
    <property type="evidence" value="ECO:0007669"/>
    <property type="project" value="TreeGrafter"/>
</dbReference>
<keyword evidence="2" id="KW-0067">ATP-binding</keyword>
<dbReference type="VEuPathDB" id="FungiDB:CJI96_0002027"/>
<dbReference type="PANTHER" id="PTHR24346">
    <property type="entry name" value="MAP/MICROTUBULE AFFINITY-REGULATING KINASE"/>
    <property type="match status" value="1"/>
</dbReference>
<dbReference type="GO" id="GO:0004674">
    <property type="term" value="F:protein serine/threonine kinase activity"/>
    <property type="evidence" value="ECO:0007669"/>
    <property type="project" value="TreeGrafter"/>
</dbReference>
<dbReference type="InterPro" id="IPR011009">
    <property type="entry name" value="Kinase-like_dom_sf"/>
</dbReference>